<organism evidence="2 3">
    <name type="scientific">Tritrichomonas foetus</name>
    <dbReference type="NCBI Taxonomy" id="1144522"/>
    <lineage>
        <taxon>Eukaryota</taxon>
        <taxon>Metamonada</taxon>
        <taxon>Parabasalia</taxon>
        <taxon>Tritrichomonadida</taxon>
        <taxon>Tritrichomonadidae</taxon>
        <taxon>Tritrichomonas</taxon>
    </lineage>
</organism>
<dbReference type="Proteomes" id="UP000179807">
    <property type="component" value="Unassembled WGS sequence"/>
</dbReference>
<dbReference type="GeneID" id="94841998"/>
<feature type="compositionally biased region" description="Basic and acidic residues" evidence="1">
    <location>
        <begin position="1"/>
        <end position="14"/>
    </location>
</feature>
<dbReference type="AlphaFoldDB" id="A0A1J4JTQ5"/>
<evidence type="ECO:0000313" key="2">
    <source>
        <dbReference type="EMBL" id="OHT02505.1"/>
    </source>
</evidence>
<feature type="compositionally biased region" description="Low complexity" evidence="1">
    <location>
        <begin position="15"/>
        <end position="28"/>
    </location>
</feature>
<dbReference type="VEuPathDB" id="TrichDB:TRFO_30335"/>
<protein>
    <submittedName>
        <fullName evidence="2">Uncharacterized protein</fullName>
    </submittedName>
</protein>
<evidence type="ECO:0000313" key="3">
    <source>
        <dbReference type="Proteomes" id="UP000179807"/>
    </source>
</evidence>
<proteinExistence type="predicted"/>
<comment type="caution">
    <text evidence="2">The sequence shown here is derived from an EMBL/GenBank/DDBJ whole genome shotgun (WGS) entry which is preliminary data.</text>
</comment>
<accession>A0A1J4JTQ5</accession>
<dbReference type="RefSeq" id="XP_068355641.1">
    <property type="nucleotide sequence ID" value="XM_068507294.1"/>
</dbReference>
<keyword evidence="3" id="KW-1185">Reference proteome</keyword>
<name>A0A1J4JTQ5_9EUKA</name>
<feature type="region of interest" description="Disordered" evidence="1">
    <location>
        <begin position="1"/>
        <end position="28"/>
    </location>
</feature>
<gene>
    <name evidence="2" type="ORF">TRFO_30335</name>
</gene>
<reference evidence="2" key="1">
    <citation type="submission" date="2016-10" db="EMBL/GenBank/DDBJ databases">
        <authorList>
            <person name="Benchimol M."/>
            <person name="Almeida L.G."/>
            <person name="Vasconcelos A.T."/>
            <person name="Perreira-Neves A."/>
            <person name="Rosa I.A."/>
            <person name="Tasca T."/>
            <person name="Bogo M.R."/>
            <person name="de Souza W."/>
        </authorList>
    </citation>
    <scope>NUCLEOTIDE SEQUENCE [LARGE SCALE GENOMIC DNA]</scope>
    <source>
        <strain evidence="2">K</strain>
    </source>
</reference>
<evidence type="ECO:0000256" key="1">
    <source>
        <dbReference type="SAM" id="MobiDB-lite"/>
    </source>
</evidence>
<sequence length="270" mass="31605">MENKSNLSEKESESKSVTSSSISRCSSNRSKRFAKKSYASIPDFKFERMIDAAKETMIIESNKIFEQFDQVFERHISELEETRRQIRISTHNLFTNMKERHITEMTELEIDHVLEREKAIQHPSVQENQLKIQAQNMARRKDLQEAVRLRDEAIKIRSIEKEQRARAVDQKYFTMLQRLVNKQKSEIIKLQDQMIIQMEAAQAATNRKIFNIQKKTVACIKNVLSRAIASGKKELRNSAKNHEISQVLTDCMNDKIRNDNRVGIFYAVQI</sequence>
<dbReference type="EMBL" id="MLAK01000864">
    <property type="protein sequence ID" value="OHT02505.1"/>
    <property type="molecule type" value="Genomic_DNA"/>
</dbReference>